<proteinExistence type="predicted"/>
<evidence type="ECO:0000313" key="5">
    <source>
        <dbReference type="EMBL" id="QDX18288.1"/>
    </source>
</evidence>
<evidence type="ECO:0000313" key="4">
    <source>
        <dbReference type="EMBL" id="QDX18287.1"/>
    </source>
</evidence>
<protein>
    <submittedName>
        <fullName evidence="5">ECP5 protein</fullName>
    </submittedName>
</protein>
<sequence length="115" mass="12433">MNTFTLLLATLPLLAYGRGDNKPGQFNYICEDIPCDEEGVDSWILQAYIGIGGTELTAHGGIYDTTGELVGRTAICLCARGQTKAHDYNISGDYPPGVAHLTFDVRAPYWCQSSG</sequence>
<feature type="chain" id="PRO_5036138492" evidence="1">
    <location>
        <begin position="20"/>
        <end position="115"/>
    </location>
</feature>
<gene>
    <name evidence="5" type="primary">Ecp5</name>
</gene>
<evidence type="ECO:0000313" key="2">
    <source>
        <dbReference type="EMBL" id="QDX18284.1"/>
    </source>
</evidence>
<evidence type="ECO:0000256" key="1">
    <source>
        <dbReference type="SAM" id="SignalP"/>
    </source>
</evidence>
<dbReference type="EMBL" id="MK388033">
    <property type="protein sequence ID" value="QDX18284.1"/>
    <property type="molecule type" value="Genomic_DNA"/>
</dbReference>
<dbReference type="EMBL" id="MK388037">
    <property type="protein sequence ID" value="QDX18286.1"/>
    <property type="molecule type" value="Genomic_DNA"/>
</dbReference>
<dbReference type="AlphaFoldDB" id="A0A5B8HX43"/>
<feature type="signal peptide" evidence="1">
    <location>
        <begin position="1"/>
        <end position="19"/>
    </location>
</feature>
<dbReference type="EMBL" id="MK388042">
    <property type="protein sequence ID" value="QDX18288.1"/>
    <property type="molecule type" value="Genomic_DNA"/>
</dbReference>
<name>A0A5B8HX43_PASFU</name>
<accession>A0A5B8HX43</accession>
<organism evidence="5">
    <name type="scientific">Passalora fulva</name>
    <name type="common">Tomato leaf mold</name>
    <name type="synonym">Cladosporium fulvum</name>
    <dbReference type="NCBI Taxonomy" id="5499"/>
    <lineage>
        <taxon>Eukaryota</taxon>
        <taxon>Fungi</taxon>
        <taxon>Dikarya</taxon>
        <taxon>Ascomycota</taxon>
        <taxon>Pezizomycotina</taxon>
        <taxon>Dothideomycetes</taxon>
        <taxon>Dothideomycetidae</taxon>
        <taxon>Mycosphaerellales</taxon>
        <taxon>Mycosphaerellaceae</taxon>
        <taxon>Fulvia</taxon>
    </lineage>
</organism>
<reference evidence="5" key="1">
    <citation type="submission" date="2018-12" db="EMBL/GenBank/DDBJ databases">
        <authorList>
            <person name="Lucentini C.G."/>
            <person name="Medina R."/>
            <person name="Franco M.E."/>
            <person name="Saparrat M.C."/>
            <person name="Balatti P.A."/>
        </authorList>
    </citation>
    <scope>NUCLEOTIDE SEQUENCE</scope>
    <source>
        <strain evidence="2">CIDEFI318</strain>
        <strain evidence="3">CIDEFI325</strain>
        <strain evidence="4">CIDEFI330</strain>
        <strain evidence="5">CIDEFI332</strain>
    </source>
</reference>
<keyword evidence="1" id="KW-0732">Signal</keyword>
<evidence type="ECO:0000313" key="3">
    <source>
        <dbReference type="EMBL" id="QDX18286.1"/>
    </source>
</evidence>
<dbReference type="EMBL" id="MK388041">
    <property type="protein sequence ID" value="QDX18287.1"/>
    <property type="molecule type" value="Genomic_DNA"/>
</dbReference>